<dbReference type="AlphaFoldDB" id="A0A132BSM3"/>
<dbReference type="InterPro" id="IPR007375">
    <property type="entry name" value="SoxG"/>
</dbReference>
<sequence length="189" mass="19599">MSDAVSALNGAEFNGLAKVVETGLGGMITLRGDLASDRIKAAVKAATGTEVPATRRIAIGAAGAAAWMSPDELLLMVEYDRVGAVVAKLGEDLAGAHHMAVNVSDARACFAVSGPAAREVIAKVAPVDLAPGQFEAGDFRRTRFAQVAGAFWLDEAGVFHIVCFRSVAAYMFNLLSTAAHPHAKVGVYA</sequence>
<dbReference type="PATRIC" id="fig|1768241.3.peg.4115"/>
<dbReference type="RefSeq" id="WP_068247857.1">
    <property type="nucleotide sequence ID" value="NZ_LPUY01000102.1"/>
</dbReference>
<name>A0A132BSM3_9RHOB</name>
<comment type="caution">
    <text evidence="1">The sequence shown here is derived from an EMBL/GenBank/DDBJ whole genome shotgun (WGS) entry which is preliminary data.</text>
</comment>
<keyword evidence="2" id="KW-1185">Reference proteome</keyword>
<dbReference type="OrthoDB" id="9814782at2"/>
<reference evidence="1 2" key="1">
    <citation type="submission" date="2015-12" db="EMBL/GenBank/DDBJ databases">
        <title>Genome sequence of the marine Rhodobacteraceae strain O3.65, Candidatus Tritonibacter horizontis.</title>
        <authorList>
            <person name="Poehlein A."/>
            <person name="Giebel H.A."/>
            <person name="Voget S."/>
            <person name="Brinkhoff T."/>
        </authorList>
    </citation>
    <scope>NUCLEOTIDE SEQUENCE [LARGE SCALE GENOMIC DNA]</scope>
    <source>
        <strain evidence="1 2">O3.65</strain>
    </source>
</reference>
<dbReference type="Pfam" id="PF04268">
    <property type="entry name" value="SoxG"/>
    <property type="match status" value="1"/>
</dbReference>
<organism evidence="1 2">
    <name type="scientific">Tritonibacter horizontis</name>
    <dbReference type="NCBI Taxonomy" id="1768241"/>
    <lineage>
        <taxon>Bacteria</taxon>
        <taxon>Pseudomonadati</taxon>
        <taxon>Pseudomonadota</taxon>
        <taxon>Alphaproteobacteria</taxon>
        <taxon>Rhodobacterales</taxon>
        <taxon>Paracoccaceae</taxon>
        <taxon>Tritonibacter</taxon>
    </lineage>
</organism>
<dbReference type="Gene3D" id="3.30.1360.120">
    <property type="entry name" value="Probable tRNA modification gtpase trme, domain 1"/>
    <property type="match status" value="1"/>
</dbReference>
<evidence type="ECO:0000313" key="1">
    <source>
        <dbReference type="EMBL" id="KUP91206.1"/>
    </source>
</evidence>
<dbReference type="EMBL" id="LPUY01000102">
    <property type="protein sequence ID" value="KUP91206.1"/>
    <property type="molecule type" value="Genomic_DNA"/>
</dbReference>
<dbReference type="Proteomes" id="UP000068382">
    <property type="component" value="Unassembled WGS sequence"/>
</dbReference>
<proteinExistence type="predicted"/>
<dbReference type="InterPro" id="IPR027266">
    <property type="entry name" value="TrmE/GcvT-like"/>
</dbReference>
<dbReference type="Gene3D" id="3.30.70.1520">
    <property type="entry name" value="Heterotetrameric sarcosine oxidase"/>
    <property type="match status" value="1"/>
</dbReference>
<accession>A0A132BSM3</accession>
<protein>
    <submittedName>
        <fullName evidence="1">Sarcosine oxidase, gamma subunit family</fullName>
    </submittedName>
</protein>
<evidence type="ECO:0000313" key="2">
    <source>
        <dbReference type="Proteomes" id="UP000068382"/>
    </source>
</evidence>
<dbReference type="SUPFAM" id="SSF103025">
    <property type="entry name" value="Folate-binding domain"/>
    <property type="match status" value="1"/>
</dbReference>
<gene>
    <name evidence="1" type="ORF">TRIHO_39420</name>
</gene>